<dbReference type="InterPro" id="IPR027073">
    <property type="entry name" value="5_3_exoribonuclease"/>
</dbReference>
<proteinExistence type="predicted"/>
<dbReference type="InterPro" id="IPR041412">
    <property type="entry name" value="Xrn1_helical"/>
</dbReference>
<dbReference type="GO" id="GO:0005634">
    <property type="term" value="C:nucleus"/>
    <property type="evidence" value="ECO:0007669"/>
    <property type="project" value="TreeGrafter"/>
</dbReference>
<evidence type="ECO:0000313" key="3">
    <source>
        <dbReference type="Proteomes" id="UP001161247"/>
    </source>
</evidence>
<dbReference type="GO" id="GO:0000956">
    <property type="term" value="P:nuclear-transcribed mRNA catabolic process"/>
    <property type="evidence" value="ECO:0007669"/>
    <property type="project" value="TreeGrafter"/>
</dbReference>
<dbReference type="EMBL" id="OX459123">
    <property type="protein sequence ID" value="CAI9110643.1"/>
    <property type="molecule type" value="Genomic_DNA"/>
</dbReference>
<name>A0AAV1DV63_OLDCO</name>
<dbReference type="PANTHER" id="PTHR12341:SF41">
    <property type="entry name" value="5'-3' EXORIBONUCLEASE 2"/>
    <property type="match status" value="1"/>
</dbReference>
<dbReference type="GO" id="GO:0003723">
    <property type="term" value="F:RNA binding"/>
    <property type="evidence" value="ECO:0007669"/>
    <property type="project" value="TreeGrafter"/>
</dbReference>
<dbReference type="AlphaFoldDB" id="A0AAV1DV63"/>
<reference evidence="2" key="1">
    <citation type="submission" date="2023-03" db="EMBL/GenBank/DDBJ databases">
        <authorList>
            <person name="Julca I."/>
        </authorList>
    </citation>
    <scope>NUCLEOTIDE SEQUENCE</scope>
</reference>
<dbReference type="Proteomes" id="UP001161247">
    <property type="component" value="Chromosome 6"/>
</dbReference>
<organism evidence="2 3">
    <name type="scientific">Oldenlandia corymbosa var. corymbosa</name>
    <dbReference type="NCBI Taxonomy" id="529605"/>
    <lineage>
        <taxon>Eukaryota</taxon>
        <taxon>Viridiplantae</taxon>
        <taxon>Streptophyta</taxon>
        <taxon>Embryophyta</taxon>
        <taxon>Tracheophyta</taxon>
        <taxon>Spermatophyta</taxon>
        <taxon>Magnoliopsida</taxon>
        <taxon>eudicotyledons</taxon>
        <taxon>Gunneridae</taxon>
        <taxon>Pentapetalae</taxon>
        <taxon>asterids</taxon>
        <taxon>lamiids</taxon>
        <taxon>Gentianales</taxon>
        <taxon>Rubiaceae</taxon>
        <taxon>Rubioideae</taxon>
        <taxon>Spermacoceae</taxon>
        <taxon>Hedyotis-Oldenlandia complex</taxon>
        <taxon>Oldenlandia</taxon>
    </lineage>
</organism>
<protein>
    <submittedName>
        <fullName evidence="2">OLC1v1010705C1</fullName>
    </submittedName>
</protein>
<gene>
    <name evidence="2" type="ORF">OLC1_LOCUS18246</name>
</gene>
<dbReference type="Pfam" id="PF17846">
    <property type="entry name" value="XRN_M"/>
    <property type="match status" value="1"/>
</dbReference>
<accession>A0AAV1DV63</accession>
<dbReference type="PANTHER" id="PTHR12341">
    <property type="entry name" value="5'-&gt;3' EXORIBONUCLEASE"/>
    <property type="match status" value="1"/>
</dbReference>
<dbReference type="Gene3D" id="1.25.40.1050">
    <property type="match status" value="1"/>
</dbReference>
<dbReference type="GO" id="GO:0004534">
    <property type="term" value="F:5'-3' RNA exonuclease activity"/>
    <property type="evidence" value="ECO:0007669"/>
    <property type="project" value="TreeGrafter"/>
</dbReference>
<sequence>MTDPTSPIIDFYPTDFEVDMNGKRYSWQGIAKLPFIDETRLLAEVAKVEHTLTEEEARRNSLMSDMLFVSLAHPLSPYIFGDPCPPTFRSPVEGIKDYINNQVISAVYKLPDPHKHITCLPAGVVLPKKMVAAEDEKPDAALWHEDFGWRSTENKRQLPNGHGYRNRGYVQTSAYAAAPYGNSYRDPGYIQSPAYVAASHGNGYRDPAYVQTPAYGYRSSHTLNQNDRQNGWVGETNTPWSTYAATSYNYSPSLRLYQYDRQNRWLPNRS</sequence>
<evidence type="ECO:0000259" key="1">
    <source>
        <dbReference type="Pfam" id="PF17846"/>
    </source>
</evidence>
<evidence type="ECO:0000313" key="2">
    <source>
        <dbReference type="EMBL" id="CAI9110643.1"/>
    </source>
</evidence>
<feature type="domain" description="Xrn1 helical" evidence="1">
    <location>
        <begin position="1"/>
        <end position="76"/>
    </location>
</feature>
<keyword evidence="3" id="KW-1185">Reference proteome</keyword>